<feature type="region of interest" description="Disordered" evidence="1">
    <location>
        <begin position="54"/>
        <end position="92"/>
    </location>
</feature>
<dbReference type="Proteomes" id="UP000051863">
    <property type="component" value="Unassembled WGS sequence"/>
</dbReference>
<comment type="caution">
    <text evidence="2">The sequence shown here is derived from an EMBL/GenBank/DDBJ whole genome shotgun (WGS) entry which is preliminary data.</text>
</comment>
<evidence type="ECO:0000256" key="1">
    <source>
        <dbReference type="SAM" id="MobiDB-lite"/>
    </source>
</evidence>
<reference evidence="2 3" key="1">
    <citation type="submission" date="2015-05" db="EMBL/GenBank/DDBJ databases">
        <title>Genome sequencing and analysis of members of genus Stenotrophomonas.</title>
        <authorList>
            <person name="Patil P.P."/>
            <person name="Midha S."/>
            <person name="Patil P.B."/>
        </authorList>
    </citation>
    <scope>NUCLEOTIDE SEQUENCE [LARGE SCALE GENOMIC DNA]</scope>
    <source>
        <strain evidence="2 3">DSM 18941</strain>
    </source>
</reference>
<name>A0A0R0D131_9GAMM</name>
<sequence>MGEGREVPVQEGVVHGGVSELQLVGPIARPYLGNHRMARDHMMHVLGQLTWRGDGLRRPPGGTPQSICRPALERPPASPISQTSPFDGSFYA</sequence>
<gene>
    <name evidence="2" type="ORF">ABB27_03440</name>
</gene>
<accession>A0A0R0D131</accession>
<evidence type="ECO:0000313" key="3">
    <source>
        <dbReference type="Proteomes" id="UP000051863"/>
    </source>
</evidence>
<organism evidence="2 3">
    <name type="scientific">Stenotrophomonas terrae</name>
    <dbReference type="NCBI Taxonomy" id="405446"/>
    <lineage>
        <taxon>Bacteria</taxon>
        <taxon>Pseudomonadati</taxon>
        <taxon>Pseudomonadota</taxon>
        <taxon>Gammaproteobacteria</taxon>
        <taxon>Lysobacterales</taxon>
        <taxon>Lysobacteraceae</taxon>
        <taxon>Stenotrophomonas</taxon>
    </lineage>
</organism>
<dbReference type="PATRIC" id="fig|405446.3.peg.3832"/>
<dbReference type="EMBL" id="LDJJ01000009">
    <property type="protein sequence ID" value="KRG71315.1"/>
    <property type="molecule type" value="Genomic_DNA"/>
</dbReference>
<dbReference type="AlphaFoldDB" id="A0A0R0D131"/>
<protein>
    <submittedName>
        <fullName evidence="2">Uncharacterized protein</fullName>
    </submittedName>
</protein>
<proteinExistence type="predicted"/>
<evidence type="ECO:0000313" key="2">
    <source>
        <dbReference type="EMBL" id="KRG71315.1"/>
    </source>
</evidence>
<keyword evidence="3" id="KW-1185">Reference proteome</keyword>